<feature type="domain" description="HTH cro/C1-type" evidence="1">
    <location>
        <begin position="14"/>
        <end position="87"/>
    </location>
</feature>
<reference evidence="2 3" key="1">
    <citation type="submission" date="2020-08" db="EMBL/GenBank/DDBJ databases">
        <title>Cohnella phylogeny.</title>
        <authorList>
            <person name="Dunlap C."/>
        </authorList>
    </citation>
    <scope>NUCLEOTIDE SEQUENCE [LARGE SCALE GENOMIC DNA]</scope>
    <source>
        <strain evidence="2 3">CBP 2801</strain>
    </source>
</reference>
<dbReference type="Gene3D" id="1.10.260.40">
    <property type="entry name" value="lambda repressor-like DNA-binding domains"/>
    <property type="match status" value="1"/>
</dbReference>
<dbReference type="SUPFAM" id="SSF47413">
    <property type="entry name" value="lambda repressor-like DNA-binding domains"/>
    <property type="match status" value="1"/>
</dbReference>
<evidence type="ECO:0000313" key="2">
    <source>
        <dbReference type="EMBL" id="MBB6733833.1"/>
    </source>
</evidence>
<dbReference type="SMART" id="SM00530">
    <property type="entry name" value="HTH_XRE"/>
    <property type="match status" value="1"/>
</dbReference>
<dbReference type="Pfam" id="PF17765">
    <property type="entry name" value="MLTR_LBD"/>
    <property type="match status" value="1"/>
</dbReference>
<sequence length="278" mass="31496">MPLSIDKQKLLGDFLKSRREKLNPSQAELPEGYGRRRTPGLRREEVAQLAHVSTTWYTWLEQGRAAAPSRQVLDNVARALRLSENEHLHLLHLANMEMPPNAGSPLEQTLGEIEKVVRQIRYPAFIATDRTEVLGWNEAAGRVIRDFASVEPNDRSMAWLVFMDPVLRDAIADWDEYARYTVAVVRGRYEKSLDDPAFRRLVDRLLDASPEFAALWATHDVTEKTVTEIGLLHPEAGLLNFRIHSFSQINGSTQAHCCVFIPCEGTDTDAKLRELGIL</sequence>
<evidence type="ECO:0000259" key="1">
    <source>
        <dbReference type="SMART" id="SM00530"/>
    </source>
</evidence>
<evidence type="ECO:0000313" key="3">
    <source>
        <dbReference type="Proteomes" id="UP000564644"/>
    </source>
</evidence>
<dbReference type="InterPro" id="IPR010982">
    <property type="entry name" value="Lambda_DNA-bd_dom_sf"/>
</dbReference>
<accession>A0A7X0STZ2</accession>
<dbReference type="CDD" id="cd00093">
    <property type="entry name" value="HTH_XRE"/>
    <property type="match status" value="1"/>
</dbReference>
<dbReference type="AlphaFoldDB" id="A0A7X0STZ2"/>
<organism evidence="2 3">
    <name type="scientific">Cohnella zeiphila</name>
    <dbReference type="NCBI Taxonomy" id="2761120"/>
    <lineage>
        <taxon>Bacteria</taxon>
        <taxon>Bacillati</taxon>
        <taxon>Bacillota</taxon>
        <taxon>Bacilli</taxon>
        <taxon>Bacillales</taxon>
        <taxon>Paenibacillaceae</taxon>
        <taxon>Cohnella</taxon>
    </lineage>
</organism>
<dbReference type="Proteomes" id="UP000564644">
    <property type="component" value="Unassembled WGS sequence"/>
</dbReference>
<dbReference type="Gene3D" id="3.30.450.180">
    <property type="match status" value="1"/>
</dbReference>
<proteinExistence type="predicted"/>
<dbReference type="PANTHER" id="PTHR35010">
    <property type="entry name" value="BLL4672 PROTEIN-RELATED"/>
    <property type="match status" value="1"/>
</dbReference>
<dbReference type="InterPro" id="IPR041413">
    <property type="entry name" value="MLTR_LBD"/>
</dbReference>
<dbReference type="EMBL" id="JACJVO010000031">
    <property type="protein sequence ID" value="MBB6733833.1"/>
    <property type="molecule type" value="Genomic_DNA"/>
</dbReference>
<keyword evidence="3" id="KW-1185">Reference proteome</keyword>
<dbReference type="Pfam" id="PF13560">
    <property type="entry name" value="HTH_31"/>
    <property type="match status" value="1"/>
</dbReference>
<comment type="caution">
    <text evidence="2">The sequence shown here is derived from an EMBL/GenBank/DDBJ whole genome shotgun (WGS) entry which is preliminary data.</text>
</comment>
<gene>
    <name evidence="2" type="ORF">H7C18_23185</name>
</gene>
<dbReference type="GO" id="GO:0003677">
    <property type="term" value="F:DNA binding"/>
    <property type="evidence" value="ECO:0007669"/>
    <property type="project" value="InterPro"/>
</dbReference>
<protein>
    <submittedName>
        <fullName evidence="2">Helix-turn-helix domain-containing protein</fullName>
    </submittedName>
</protein>
<dbReference type="InterPro" id="IPR001387">
    <property type="entry name" value="Cro/C1-type_HTH"/>
</dbReference>
<name>A0A7X0STZ2_9BACL</name>